<reference evidence="3" key="1">
    <citation type="submission" date="2015-03" db="EMBL/GenBank/DDBJ databases">
        <authorList>
            <person name="Wibberg D."/>
        </authorList>
    </citation>
    <scope>NUCLEOTIDE SEQUENCE [LARGE SCALE GENOMIC DNA]</scope>
</reference>
<dbReference type="Proteomes" id="UP000033163">
    <property type="component" value="Chromosome I"/>
</dbReference>
<name>A0A0E4HEV8_9BACL</name>
<dbReference type="AlphaFoldDB" id="A0A0E4HEV8"/>
<dbReference type="PATRIC" id="fig|1073571.4.peg.7256"/>
<proteinExistence type="predicted"/>
<feature type="region of interest" description="Disordered" evidence="1">
    <location>
        <begin position="63"/>
        <end position="121"/>
    </location>
</feature>
<dbReference type="EMBL" id="LN831776">
    <property type="protein sequence ID" value="CQR59135.1"/>
    <property type="molecule type" value="Genomic_DNA"/>
</dbReference>
<sequence length="228" mass="24676">MNRRSKGEMKMKIVKHALAVCLIMVLASALSILTTAFVVNTYIQSVLASFDIKLDGPEPGIGGFMKSLTGMNSKPASDQTEEQKVTAPRDQEKDTSGADGTVSSDVNGSGKKAGEEDAPEDALPVMGEASINEEQSGSALDQKLVMTPEAMKDLKNNLPADEKTNIFNILMAKLPQEEMQKISKAMEDGLTESEVKDLQQVIAKYVDQEEYDTLMKMLTPETAGPSQN</sequence>
<evidence type="ECO:0000313" key="3">
    <source>
        <dbReference type="Proteomes" id="UP000033163"/>
    </source>
</evidence>
<evidence type="ECO:0000313" key="2">
    <source>
        <dbReference type="EMBL" id="CQR59135.1"/>
    </source>
</evidence>
<dbReference type="STRING" id="483937.AMQ84_06920"/>
<dbReference type="HOGENOM" id="CLU_100573_0_0_9"/>
<dbReference type="KEGG" id="pri:PRIO_6788"/>
<gene>
    <name evidence="2" type="ORF">PRIO_6788</name>
</gene>
<protein>
    <submittedName>
        <fullName evidence="2">Putative membrane protein</fullName>
    </submittedName>
</protein>
<organism evidence="2 3">
    <name type="scientific">Paenibacillus riograndensis SBR5</name>
    <dbReference type="NCBI Taxonomy" id="1073571"/>
    <lineage>
        <taxon>Bacteria</taxon>
        <taxon>Bacillati</taxon>
        <taxon>Bacillota</taxon>
        <taxon>Bacilli</taxon>
        <taxon>Bacillales</taxon>
        <taxon>Paenibacillaceae</taxon>
        <taxon>Paenibacillus</taxon>
        <taxon>Paenibacillus sonchi group</taxon>
    </lineage>
</organism>
<evidence type="ECO:0000256" key="1">
    <source>
        <dbReference type="SAM" id="MobiDB-lite"/>
    </source>
</evidence>
<accession>A0A0E4HEV8</accession>
<feature type="compositionally biased region" description="Polar residues" evidence="1">
    <location>
        <begin position="69"/>
        <end position="78"/>
    </location>
</feature>
<feature type="compositionally biased region" description="Basic and acidic residues" evidence="1">
    <location>
        <begin position="81"/>
        <end position="96"/>
    </location>
</feature>